<dbReference type="GO" id="GO:0046872">
    <property type="term" value="F:metal ion binding"/>
    <property type="evidence" value="ECO:0007669"/>
    <property type="project" value="UniProtKB-KW"/>
</dbReference>
<organism evidence="4 5">
    <name type="scientific">Merdimonas faecis</name>
    <dbReference type="NCBI Taxonomy" id="1653435"/>
    <lineage>
        <taxon>Bacteria</taxon>
        <taxon>Bacillati</taxon>
        <taxon>Bacillota</taxon>
        <taxon>Clostridia</taxon>
        <taxon>Lachnospirales</taxon>
        <taxon>Lachnospiraceae</taxon>
        <taxon>Merdimonas</taxon>
    </lineage>
</organism>
<dbReference type="Pfam" id="PF00149">
    <property type="entry name" value="Metallophos"/>
    <property type="match status" value="1"/>
</dbReference>
<protein>
    <submittedName>
        <fullName evidence="4">Metallophosphoesterase</fullName>
    </submittedName>
</protein>
<evidence type="ECO:0000256" key="1">
    <source>
        <dbReference type="ARBA" id="ARBA00022723"/>
    </source>
</evidence>
<comment type="caution">
    <text evidence="4">The sequence shown here is derived from an EMBL/GenBank/DDBJ whole genome shotgun (WGS) entry which is preliminary data.</text>
</comment>
<sequence length="282" mass="30938">MKKVIAIIIIVLIVYVAGSVFVSYNYLAVNEFSVDTGKCGEPITAVVISDLHDHEFGADNQRLAEKIEEIQPDLILMDGDMLNEASEDALVLLELIGQLKDTAPVYYALGNHELGYMENGHPELTGELEAAGAVVLDKTYVDIEVNGNKVRIGGMYDYAFGLNGNNDASAAPSDTLSFLQEFQDTDSLKIMLAHRPDSFIFGDASKVWDVDLVVSGHNHGGQVVIPFLGGLYGGDQGWFPEYIHGMYQKDKIRMFVTSGLGTHQEKLPRFNNPPEIAVLTIQ</sequence>
<keyword evidence="2" id="KW-0378">Hydrolase</keyword>
<dbReference type="RefSeq" id="WP_277271415.1">
    <property type="nucleotide sequence ID" value="NZ_DYXE01000003.1"/>
</dbReference>
<accession>A0A9D2VVU3</accession>
<dbReference type="PANTHER" id="PTHR31302:SF31">
    <property type="entry name" value="PHOSPHODIESTERASE YAEI"/>
    <property type="match status" value="1"/>
</dbReference>
<dbReference type="SUPFAM" id="SSF56300">
    <property type="entry name" value="Metallo-dependent phosphatases"/>
    <property type="match status" value="1"/>
</dbReference>
<keyword evidence="1" id="KW-0479">Metal-binding</keyword>
<dbReference type="Gene3D" id="3.60.21.10">
    <property type="match status" value="1"/>
</dbReference>
<dbReference type="EMBL" id="DYXE01000003">
    <property type="protein sequence ID" value="HJH48668.1"/>
    <property type="molecule type" value="Genomic_DNA"/>
</dbReference>
<gene>
    <name evidence="4" type="ORF">K8V39_00180</name>
</gene>
<evidence type="ECO:0000313" key="5">
    <source>
        <dbReference type="Proteomes" id="UP000813420"/>
    </source>
</evidence>
<evidence type="ECO:0000313" key="4">
    <source>
        <dbReference type="EMBL" id="HJH48668.1"/>
    </source>
</evidence>
<dbReference type="GO" id="GO:0009245">
    <property type="term" value="P:lipid A biosynthetic process"/>
    <property type="evidence" value="ECO:0007669"/>
    <property type="project" value="TreeGrafter"/>
</dbReference>
<feature type="domain" description="Calcineurin-like phosphoesterase" evidence="3">
    <location>
        <begin position="45"/>
        <end position="220"/>
    </location>
</feature>
<evidence type="ECO:0000256" key="2">
    <source>
        <dbReference type="ARBA" id="ARBA00022801"/>
    </source>
</evidence>
<evidence type="ECO:0000259" key="3">
    <source>
        <dbReference type="Pfam" id="PF00149"/>
    </source>
</evidence>
<reference evidence="4" key="2">
    <citation type="submission" date="2021-09" db="EMBL/GenBank/DDBJ databases">
        <authorList>
            <person name="Gilroy R."/>
        </authorList>
    </citation>
    <scope>NUCLEOTIDE SEQUENCE</scope>
    <source>
        <strain evidence="4">USAMLcec4-12693</strain>
    </source>
</reference>
<reference evidence="4" key="1">
    <citation type="journal article" date="2021" name="PeerJ">
        <title>Extensive microbial diversity within the chicken gut microbiome revealed by metagenomics and culture.</title>
        <authorList>
            <person name="Gilroy R."/>
            <person name="Ravi A."/>
            <person name="Getino M."/>
            <person name="Pursley I."/>
            <person name="Horton D.L."/>
            <person name="Alikhan N.F."/>
            <person name="Baker D."/>
            <person name="Gharbi K."/>
            <person name="Hall N."/>
            <person name="Watson M."/>
            <person name="Adriaenssens E.M."/>
            <person name="Foster-Nyarko E."/>
            <person name="Jarju S."/>
            <person name="Secka A."/>
            <person name="Antonio M."/>
            <person name="Oren A."/>
            <person name="Chaudhuri R.R."/>
            <person name="La Ragione R."/>
            <person name="Hildebrand F."/>
            <person name="Pallen M.J."/>
        </authorList>
    </citation>
    <scope>NUCLEOTIDE SEQUENCE</scope>
    <source>
        <strain evidence="4">USAMLcec4-12693</strain>
    </source>
</reference>
<dbReference type="Proteomes" id="UP000813420">
    <property type="component" value="Unassembled WGS sequence"/>
</dbReference>
<name>A0A9D2VVU3_9FIRM</name>
<dbReference type="InterPro" id="IPR029052">
    <property type="entry name" value="Metallo-depent_PP-like"/>
</dbReference>
<dbReference type="GO" id="GO:0016020">
    <property type="term" value="C:membrane"/>
    <property type="evidence" value="ECO:0007669"/>
    <property type="project" value="GOC"/>
</dbReference>
<dbReference type="AlphaFoldDB" id="A0A9D2VVU3"/>
<proteinExistence type="predicted"/>
<dbReference type="GO" id="GO:0008758">
    <property type="term" value="F:UDP-2,3-diacylglucosamine hydrolase activity"/>
    <property type="evidence" value="ECO:0007669"/>
    <property type="project" value="TreeGrafter"/>
</dbReference>
<dbReference type="InterPro" id="IPR051158">
    <property type="entry name" value="Metallophosphoesterase_sf"/>
</dbReference>
<dbReference type="InterPro" id="IPR004843">
    <property type="entry name" value="Calcineurin-like_PHP"/>
</dbReference>
<dbReference type="PANTHER" id="PTHR31302">
    <property type="entry name" value="TRANSMEMBRANE PROTEIN WITH METALLOPHOSPHOESTERASE DOMAIN-RELATED"/>
    <property type="match status" value="1"/>
</dbReference>